<feature type="compositionally biased region" description="Low complexity" evidence="1">
    <location>
        <begin position="322"/>
        <end position="335"/>
    </location>
</feature>
<feature type="region of interest" description="Disordered" evidence="1">
    <location>
        <begin position="227"/>
        <end position="373"/>
    </location>
</feature>
<feature type="region of interest" description="Disordered" evidence="1">
    <location>
        <begin position="413"/>
        <end position="439"/>
    </location>
</feature>
<evidence type="ECO:0000256" key="1">
    <source>
        <dbReference type="SAM" id="MobiDB-lite"/>
    </source>
</evidence>
<dbReference type="GeneTree" id="ENSGT00440000033870"/>
<dbReference type="GO" id="GO:0042059">
    <property type="term" value="P:negative regulation of epidermal growth factor receptor signaling pathway"/>
    <property type="evidence" value="ECO:0007669"/>
    <property type="project" value="TreeGrafter"/>
</dbReference>
<accession>A0A8C9V3G1</accession>
<name>A0A8C9V3G1_SCLFO</name>
<dbReference type="GO" id="GO:0045616">
    <property type="term" value="P:regulation of keratinocyte differentiation"/>
    <property type="evidence" value="ECO:0007669"/>
    <property type="project" value="TreeGrafter"/>
</dbReference>
<dbReference type="AlphaFoldDB" id="A0A8C9V3G1"/>
<dbReference type="Ensembl" id="ENSSFOT00015018254.2">
    <property type="protein sequence ID" value="ENSSFOP00015018047.1"/>
    <property type="gene ID" value="ENSSFOG00015011606.2"/>
</dbReference>
<reference evidence="2" key="3">
    <citation type="submission" date="2025-09" db="UniProtKB">
        <authorList>
            <consortium name="Ensembl"/>
        </authorList>
    </citation>
    <scope>IDENTIFICATION</scope>
</reference>
<keyword evidence="3" id="KW-1185">Reference proteome</keyword>
<sequence>MSTAGLSTPGFHLPLRGTFLHSSHCHSMANTRTYWDHHHNLSNLCLGLNTASMDNNQRGQQRALSTTSDRQPAVTHSPQSPSAQRLPPKKFRPSHLILQSVSDVSMSTPPEGDQVVPSFQRLSVYEHSPPHTPNRCAKPLPPLPGSADLSSDEAVDSEVEFFTSTDESQSLVPDSCLKPPAFRCGAPGRRSFRGCGQINYAYNEGHGSTEHLRELRDQQKPTVVATVMSATESPRQQDRAQRRLRRSHSGPAGSFNKPAALRLSCHHHGGHTQDKPEVPPRVPIPPRPSKAVDCRRWSAEVSSGACSDEDKPPKVPPREPLSRSSSRTPSPKSLPMYINGVMPPTQSFAPNPKYVSKSLQRQNSTESPAPRGPCILPIIENGKKASTTHYFLLPTRPAYLDSDKLQRFFKEDDCGSGSNGNSSPPWDCEVRQKSHIHMV</sequence>
<dbReference type="InterPro" id="IPR052112">
    <property type="entry name" value="EGFR_SigReg_Kinase"/>
</dbReference>
<organism evidence="2 3">
    <name type="scientific">Scleropages formosus</name>
    <name type="common">Asian bonytongue</name>
    <name type="synonym">Osteoglossum formosum</name>
    <dbReference type="NCBI Taxonomy" id="113540"/>
    <lineage>
        <taxon>Eukaryota</taxon>
        <taxon>Metazoa</taxon>
        <taxon>Chordata</taxon>
        <taxon>Craniata</taxon>
        <taxon>Vertebrata</taxon>
        <taxon>Euteleostomi</taxon>
        <taxon>Actinopterygii</taxon>
        <taxon>Neopterygii</taxon>
        <taxon>Teleostei</taxon>
        <taxon>Osteoglossocephala</taxon>
        <taxon>Osteoglossomorpha</taxon>
        <taxon>Osteoglossiformes</taxon>
        <taxon>Osteoglossidae</taxon>
        <taxon>Scleropages</taxon>
    </lineage>
</organism>
<gene>
    <name evidence="2" type="primary">ERRFI1</name>
</gene>
<dbReference type="PANTHER" id="PTHR14254:SF5">
    <property type="entry name" value="ERBB RECEPTOR FEEDBACK INHIBITOR 1"/>
    <property type="match status" value="1"/>
</dbReference>
<feature type="compositionally biased region" description="Polar residues" evidence="1">
    <location>
        <begin position="357"/>
        <end position="367"/>
    </location>
</feature>
<protein>
    <submittedName>
        <fullName evidence="2">ERBB receptor feedback inhibitor 1</fullName>
    </submittedName>
</protein>
<evidence type="ECO:0000313" key="3">
    <source>
        <dbReference type="Proteomes" id="UP000694397"/>
    </source>
</evidence>
<feature type="compositionally biased region" description="Polar residues" evidence="1">
    <location>
        <begin position="56"/>
        <end position="83"/>
    </location>
</feature>
<reference evidence="2" key="2">
    <citation type="submission" date="2025-08" db="UniProtKB">
        <authorList>
            <consortium name="Ensembl"/>
        </authorList>
    </citation>
    <scope>IDENTIFICATION</scope>
</reference>
<proteinExistence type="predicted"/>
<evidence type="ECO:0000313" key="2">
    <source>
        <dbReference type="Ensembl" id="ENSSFOP00015018047.1"/>
    </source>
</evidence>
<dbReference type="Proteomes" id="UP000694397">
    <property type="component" value="Chromosome 2"/>
</dbReference>
<dbReference type="PANTHER" id="PTHR14254">
    <property type="entry name" value="GENE 33 POLYPEPTIDE"/>
    <property type="match status" value="1"/>
</dbReference>
<dbReference type="OrthoDB" id="9931672at2759"/>
<feature type="compositionally biased region" description="Pro residues" evidence="1">
    <location>
        <begin position="279"/>
        <end position="288"/>
    </location>
</feature>
<feature type="region of interest" description="Disordered" evidence="1">
    <location>
        <begin position="56"/>
        <end position="91"/>
    </location>
</feature>
<feature type="compositionally biased region" description="Basic and acidic residues" evidence="1">
    <location>
        <begin position="308"/>
        <end position="321"/>
    </location>
</feature>
<reference evidence="2 3" key="1">
    <citation type="submission" date="2019-04" db="EMBL/GenBank/DDBJ databases">
        <authorList>
            <consortium name="Wellcome Sanger Institute Data Sharing"/>
        </authorList>
    </citation>
    <scope>NUCLEOTIDE SEQUENCE [LARGE SCALE GENOMIC DNA]</scope>
</reference>
<dbReference type="KEGG" id="sfm:108924867"/>